<evidence type="ECO:0000256" key="1">
    <source>
        <dbReference type="SAM" id="MobiDB-lite"/>
    </source>
</evidence>
<dbReference type="OrthoDB" id="7472621at2759"/>
<feature type="compositionally biased region" description="Polar residues" evidence="1">
    <location>
        <begin position="266"/>
        <end position="275"/>
    </location>
</feature>
<reference evidence="2" key="1">
    <citation type="submission" date="2021-02" db="EMBL/GenBank/DDBJ databases">
        <authorList>
            <person name="Steward A R."/>
        </authorList>
    </citation>
    <scope>NUCLEOTIDE SEQUENCE</scope>
</reference>
<gene>
    <name evidence="2" type="ORF">PMACD_LOCUS10403</name>
</gene>
<accession>A0A821UHL7</accession>
<feature type="compositionally biased region" description="Low complexity" evidence="1">
    <location>
        <begin position="69"/>
        <end position="84"/>
    </location>
</feature>
<sequence length="284" mass="33512">MMIYVTLHETSTTIDAKRHLYKKLTKQAFIRGLKEPLGSRIRCMRPDSIEKALEYVQEELNTIYLQQRNDASSKSNHSSNYNSNLPKPIYNTNNSSNIFTTGTYTFPPQFKPNPPYQFRMPILNPQYPPRMPTRTQQMFRALPPNYNPRSNVFRTPPRPQQKPVNNGPQPMGGVSHYVSKTFPPKPIFTGHDWSRHGNPPPSNYFKFKDVNFNEVQDQYDYEYYSYNDYYYDPYYQEHYYSEPVYNMTEYQDGNEYSPPSVEETQESSTSNQDFQTSHKSDKQK</sequence>
<evidence type="ECO:0000313" key="3">
    <source>
        <dbReference type="Proteomes" id="UP000663880"/>
    </source>
</evidence>
<feature type="region of interest" description="Disordered" evidence="1">
    <location>
        <begin position="249"/>
        <end position="284"/>
    </location>
</feature>
<dbReference type="Proteomes" id="UP000663880">
    <property type="component" value="Unassembled WGS sequence"/>
</dbReference>
<dbReference type="AlphaFoldDB" id="A0A821UHL7"/>
<comment type="caution">
    <text evidence="2">The sequence shown here is derived from an EMBL/GenBank/DDBJ whole genome shotgun (WGS) entry which is preliminary data.</text>
</comment>
<proteinExistence type="predicted"/>
<name>A0A821UHL7_9NEOP</name>
<dbReference type="EMBL" id="CAJOBZ010000031">
    <property type="protein sequence ID" value="CAF4890420.1"/>
    <property type="molecule type" value="Genomic_DNA"/>
</dbReference>
<organism evidence="2 3">
    <name type="scientific">Pieris macdunnoughi</name>
    <dbReference type="NCBI Taxonomy" id="345717"/>
    <lineage>
        <taxon>Eukaryota</taxon>
        <taxon>Metazoa</taxon>
        <taxon>Ecdysozoa</taxon>
        <taxon>Arthropoda</taxon>
        <taxon>Hexapoda</taxon>
        <taxon>Insecta</taxon>
        <taxon>Pterygota</taxon>
        <taxon>Neoptera</taxon>
        <taxon>Endopterygota</taxon>
        <taxon>Lepidoptera</taxon>
        <taxon>Glossata</taxon>
        <taxon>Ditrysia</taxon>
        <taxon>Papilionoidea</taxon>
        <taxon>Pieridae</taxon>
        <taxon>Pierinae</taxon>
        <taxon>Pieris</taxon>
    </lineage>
</organism>
<evidence type="ECO:0000313" key="2">
    <source>
        <dbReference type="EMBL" id="CAF4890420.1"/>
    </source>
</evidence>
<keyword evidence="3" id="KW-1185">Reference proteome</keyword>
<protein>
    <submittedName>
        <fullName evidence="2">Uncharacterized protein</fullName>
    </submittedName>
</protein>
<feature type="region of interest" description="Disordered" evidence="1">
    <location>
        <begin position="69"/>
        <end position="89"/>
    </location>
</feature>